<accession>A0A1H9UZE1</accession>
<evidence type="ECO:0000313" key="2">
    <source>
        <dbReference type="Proteomes" id="UP000182471"/>
    </source>
</evidence>
<evidence type="ECO:0000313" key="1">
    <source>
        <dbReference type="EMBL" id="SES14855.1"/>
    </source>
</evidence>
<name>A0A1H9UZE1_9FIRM</name>
<proteinExistence type="predicted"/>
<dbReference type="EMBL" id="FOGW01000050">
    <property type="protein sequence ID" value="SES14855.1"/>
    <property type="molecule type" value="Genomic_DNA"/>
</dbReference>
<organism evidence="1 2">
    <name type="scientific">Lachnobacterium bovis</name>
    <dbReference type="NCBI Taxonomy" id="140626"/>
    <lineage>
        <taxon>Bacteria</taxon>
        <taxon>Bacillati</taxon>
        <taxon>Bacillota</taxon>
        <taxon>Clostridia</taxon>
        <taxon>Lachnospirales</taxon>
        <taxon>Lachnospiraceae</taxon>
        <taxon>Lachnobacterium</taxon>
    </lineage>
</organism>
<reference evidence="2" key="1">
    <citation type="submission" date="2016-10" db="EMBL/GenBank/DDBJ databases">
        <authorList>
            <person name="Varghese N."/>
            <person name="Submissions S."/>
        </authorList>
    </citation>
    <scope>NUCLEOTIDE SEQUENCE [LARGE SCALE GENOMIC DNA]</scope>
    <source>
        <strain evidence="2">S1b</strain>
    </source>
</reference>
<feature type="non-terminal residue" evidence="1">
    <location>
        <position position="52"/>
    </location>
</feature>
<protein>
    <submittedName>
        <fullName evidence="1">Uncharacterized protein</fullName>
    </submittedName>
</protein>
<sequence length="52" mass="6178">MISKKYTILKYVCVIALELTLTACVYDHVREVYIHSDKKRYAIEKQLNKSEE</sequence>
<keyword evidence="2" id="KW-1185">Reference proteome</keyword>
<gene>
    <name evidence="1" type="ORF">SAMN02910429_02332</name>
</gene>
<dbReference type="Proteomes" id="UP000182471">
    <property type="component" value="Unassembled WGS sequence"/>
</dbReference>
<dbReference type="AlphaFoldDB" id="A0A1H9UZE1"/>